<dbReference type="SUPFAM" id="SSF51658">
    <property type="entry name" value="Xylose isomerase-like"/>
    <property type="match status" value="1"/>
</dbReference>
<dbReference type="STRING" id="568816.Acin_0034"/>
<dbReference type="PANTHER" id="PTHR12110:SF48">
    <property type="entry name" value="BLL3656 PROTEIN"/>
    <property type="match status" value="1"/>
</dbReference>
<organism evidence="2 3">
    <name type="scientific">Acidaminococcus intestini (strain RyC-MR95)</name>
    <dbReference type="NCBI Taxonomy" id="568816"/>
    <lineage>
        <taxon>Bacteria</taxon>
        <taxon>Bacillati</taxon>
        <taxon>Bacillota</taxon>
        <taxon>Negativicutes</taxon>
        <taxon>Acidaminococcales</taxon>
        <taxon>Acidaminococcaceae</taxon>
        <taxon>Acidaminococcus</taxon>
    </lineage>
</organism>
<dbReference type="InterPro" id="IPR050312">
    <property type="entry name" value="IolE/XylAMocC-like"/>
</dbReference>
<evidence type="ECO:0000313" key="2">
    <source>
        <dbReference type="EMBL" id="AEQ21287.1"/>
    </source>
</evidence>
<feature type="domain" description="Xylose isomerase-like TIM barrel" evidence="1">
    <location>
        <begin position="23"/>
        <end position="247"/>
    </location>
</feature>
<dbReference type="HOGENOM" id="CLU_035063_4_0_9"/>
<sequence>MTRKISLAYLTVPGMDPLAQVKMASKAGYDYVSLRTIPMGQAGEPQVHLENNPGLFASIQVALEETSLQPLDIELVRVKEDLPRDYRGAFECAAKLGFTDVLSSVWTMDHGFAVDCYGKICEDAKEFGLTMNLEFPVISGLVNLPDTLQFLKEVGADNAKVLLDMLYCYWSGVTVEDLKKLDPSLVGVIHLCDCPKNEKAYKPVEIMREAREYVGRGAIPVKDYLKVLPEGPCSIELPNKKYIETYGEEGHIRNCLETAREYLTAAGL</sequence>
<dbReference type="Pfam" id="PF01261">
    <property type="entry name" value="AP_endonuc_2"/>
    <property type="match status" value="1"/>
</dbReference>
<dbReference type="AlphaFoldDB" id="G4Q5Y6"/>
<dbReference type="GeneID" id="92877757"/>
<evidence type="ECO:0000313" key="3">
    <source>
        <dbReference type="Proteomes" id="UP000007093"/>
    </source>
</evidence>
<dbReference type="InterPro" id="IPR013022">
    <property type="entry name" value="Xyl_isomerase-like_TIM-brl"/>
</dbReference>
<proteinExistence type="predicted"/>
<evidence type="ECO:0000259" key="1">
    <source>
        <dbReference type="Pfam" id="PF01261"/>
    </source>
</evidence>
<dbReference type="KEGG" id="ain:Acin_0034"/>
<dbReference type="EMBL" id="CP003058">
    <property type="protein sequence ID" value="AEQ21287.1"/>
    <property type="molecule type" value="Genomic_DNA"/>
</dbReference>
<reference evidence="2 3" key="1">
    <citation type="journal article" date="2011" name="J. Bacteriol.">
        <title>Complete genome sequence of Acidaminococcus intestini RYC-MR95, a Gram-negative bacterium from the phylum Firmicutes.</title>
        <authorList>
            <person name="D'Auria G."/>
            <person name="Galan J.C."/>
            <person name="Rodriguez-Alcayna M."/>
            <person name="Moya A."/>
            <person name="Baquero F."/>
            <person name="Latorre A."/>
        </authorList>
    </citation>
    <scope>NUCLEOTIDE SEQUENCE [LARGE SCALE GENOMIC DNA]</scope>
    <source>
        <strain evidence="2 3">RyC-MR95</strain>
    </source>
</reference>
<dbReference type="eggNOG" id="COG1082">
    <property type="taxonomic scope" value="Bacteria"/>
</dbReference>
<dbReference type="PATRIC" id="fig|568816.4.peg.30"/>
<dbReference type="RefSeq" id="WP_009015143.1">
    <property type="nucleotide sequence ID" value="NC_016077.1"/>
</dbReference>
<dbReference type="Proteomes" id="UP000007093">
    <property type="component" value="Chromosome"/>
</dbReference>
<dbReference type="Gene3D" id="3.20.20.150">
    <property type="entry name" value="Divalent-metal-dependent TIM barrel enzymes"/>
    <property type="match status" value="1"/>
</dbReference>
<dbReference type="PANTHER" id="PTHR12110">
    <property type="entry name" value="HYDROXYPYRUVATE ISOMERASE"/>
    <property type="match status" value="1"/>
</dbReference>
<protein>
    <recommendedName>
        <fullName evidence="1">Xylose isomerase-like TIM barrel domain-containing protein</fullName>
    </recommendedName>
</protein>
<accession>G4Q5Y6</accession>
<name>G4Q5Y6_ACIIR</name>
<keyword evidence="3" id="KW-1185">Reference proteome</keyword>
<dbReference type="InterPro" id="IPR036237">
    <property type="entry name" value="Xyl_isomerase-like_sf"/>
</dbReference>
<dbReference type="InParanoid" id="G4Q5Y6"/>
<gene>
    <name evidence="2" type="ordered locus">Acin_0034</name>
</gene>
<dbReference type="FunCoup" id="G4Q5Y6">
    <property type="interactions" value="10"/>
</dbReference>